<proteinExistence type="predicted"/>
<reference evidence="1 2" key="1">
    <citation type="submission" date="2019-01" db="EMBL/GenBank/DDBJ databases">
        <title>Sequencing of cultivated peanut Arachis hypogaea provides insights into genome evolution and oil improvement.</title>
        <authorList>
            <person name="Chen X."/>
        </authorList>
    </citation>
    <scope>NUCLEOTIDE SEQUENCE [LARGE SCALE GENOMIC DNA]</scope>
    <source>
        <strain evidence="2">cv. Fuhuasheng</strain>
        <tissue evidence="1">Leaves</tissue>
    </source>
</reference>
<protein>
    <submittedName>
        <fullName evidence="1">Uncharacterized protein</fullName>
    </submittedName>
</protein>
<gene>
    <name evidence="1" type="ORF">Ahy_A03g014953</name>
</gene>
<organism evidence="1 2">
    <name type="scientific">Arachis hypogaea</name>
    <name type="common">Peanut</name>
    <dbReference type="NCBI Taxonomy" id="3818"/>
    <lineage>
        <taxon>Eukaryota</taxon>
        <taxon>Viridiplantae</taxon>
        <taxon>Streptophyta</taxon>
        <taxon>Embryophyta</taxon>
        <taxon>Tracheophyta</taxon>
        <taxon>Spermatophyta</taxon>
        <taxon>Magnoliopsida</taxon>
        <taxon>eudicotyledons</taxon>
        <taxon>Gunneridae</taxon>
        <taxon>Pentapetalae</taxon>
        <taxon>rosids</taxon>
        <taxon>fabids</taxon>
        <taxon>Fabales</taxon>
        <taxon>Fabaceae</taxon>
        <taxon>Papilionoideae</taxon>
        <taxon>50 kb inversion clade</taxon>
        <taxon>dalbergioids sensu lato</taxon>
        <taxon>Dalbergieae</taxon>
        <taxon>Pterocarpus clade</taxon>
        <taxon>Arachis</taxon>
    </lineage>
</organism>
<evidence type="ECO:0000313" key="1">
    <source>
        <dbReference type="EMBL" id="RYR68462.1"/>
    </source>
</evidence>
<keyword evidence="2" id="KW-1185">Reference proteome</keyword>
<accession>A0A445DZ23</accession>
<evidence type="ECO:0000313" key="2">
    <source>
        <dbReference type="Proteomes" id="UP000289738"/>
    </source>
</evidence>
<dbReference type="AlphaFoldDB" id="A0A445DZ23"/>
<dbReference type="Proteomes" id="UP000289738">
    <property type="component" value="Chromosome A03"/>
</dbReference>
<dbReference type="EMBL" id="SDMP01000003">
    <property type="protein sequence ID" value="RYR68462.1"/>
    <property type="molecule type" value="Genomic_DNA"/>
</dbReference>
<sequence length="122" mass="13805">MSEAKKVIVQELGFDGLIHIPAMNVSHKLFKQLAYSFDLSHNRLDTRYGIINITQKNIAAVLSLSASSKNPFPNIFCKSNFSVLSNYGHAIQPKLTFKNLVRRIKKLLEASKAKLCRNYQPL</sequence>
<name>A0A445DZ23_ARAHY</name>
<comment type="caution">
    <text evidence="1">The sequence shown here is derived from an EMBL/GenBank/DDBJ whole genome shotgun (WGS) entry which is preliminary data.</text>
</comment>